<dbReference type="Proteomes" id="UP001199296">
    <property type="component" value="Unassembled WGS sequence"/>
</dbReference>
<dbReference type="SUPFAM" id="SSF52540">
    <property type="entry name" value="P-loop containing nucleoside triphosphate hydrolases"/>
    <property type="match status" value="1"/>
</dbReference>
<evidence type="ECO:0008006" key="3">
    <source>
        <dbReference type="Google" id="ProtNLM"/>
    </source>
</evidence>
<organism evidence="1 2">
    <name type="scientific">Halanaerobium polyolivorans</name>
    <dbReference type="NCBI Taxonomy" id="2886943"/>
    <lineage>
        <taxon>Bacteria</taxon>
        <taxon>Bacillati</taxon>
        <taxon>Bacillota</taxon>
        <taxon>Clostridia</taxon>
        <taxon>Halanaerobiales</taxon>
        <taxon>Halanaerobiaceae</taxon>
        <taxon>Halanaerobium</taxon>
    </lineage>
</organism>
<name>A0AAW4X1K7_9FIRM</name>
<protein>
    <recommendedName>
        <fullName evidence="3">Sulfotransferase</fullName>
    </recommendedName>
</protein>
<evidence type="ECO:0000313" key="2">
    <source>
        <dbReference type="Proteomes" id="UP001199296"/>
    </source>
</evidence>
<dbReference type="AlphaFoldDB" id="A0AAW4X1K7"/>
<dbReference type="EMBL" id="JAJFAT010000014">
    <property type="protein sequence ID" value="MCC3145655.1"/>
    <property type="molecule type" value="Genomic_DNA"/>
</dbReference>
<dbReference type="RefSeq" id="WP_229346356.1">
    <property type="nucleotide sequence ID" value="NZ_JAJFAT010000014.1"/>
</dbReference>
<sequence length="331" mass="39451">METFNNIINIAGFGWSGSSALVDLLKELDDYQELGNEFRLIKDPDGLIDLENAIVNNWKSGKDDIALKRFIKFIEFLGRKQTKFSHIGKNYNELFNYKFFDLTYEYISELINFDYKGNWFIYDFKKSHLSYLVKKIKKKLNFKIDNQLIYFSCHSKDDFTKITQNYLNKLFASIKNSKNNLILDQAICSSNIKNIQRSLKYFDNTKLILVDRDPRDIFIEAISQNSIPTNNIKNFIKWYKSKRPNYNYINSLDKVMLIQFEDLVLNFNDTFELVMNFLEEDYDLSKINFKFFDPSESIKNIGMYMSNKYKKYDKEIKEIEKSLGDYCYDFD</sequence>
<evidence type="ECO:0000313" key="1">
    <source>
        <dbReference type="EMBL" id="MCC3145655.1"/>
    </source>
</evidence>
<reference evidence="1 2" key="1">
    <citation type="submission" date="2021-10" db="EMBL/GenBank/DDBJ databases">
        <authorList>
            <person name="Grouzdev D.S."/>
            <person name="Pantiukh K.S."/>
            <person name="Krutkina M.S."/>
        </authorList>
    </citation>
    <scope>NUCLEOTIDE SEQUENCE [LARGE SCALE GENOMIC DNA]</scope>
    <source>
        <strain evidence="1 2">Z-7514</strain>
    </source>
</reference>
<proteinExistence type="predicted"/>
<keyword evidence="2" id="KW-1185">Reference proteome</keyword>
<comment type="caution">
    <text evidence="1">The sequence shown here is derived from an EMBL/GenBank/DDBJ whole genome shotgun (WGS) entry which is preliminary data.</text>
</comment>
<dbReference type="Gene3D" id="3.40.50.300">
    <property type="entry name" value="P-loop containing nucleotide triphosphate hydrolases"/>
    <property type="match status" value="1"/>
</dbReference>
<gene>
    <name evidence="1" type="ORF">LJ207_09995</name>
</gene>
<accession>A0AAW4X1K7</accession>
<dbReference type="InterPro" id="IPR027417">
    <property type="entry name" value="P-loop_NTPase"/>
</dbReference>